<evidence type="ECO:0000256" key="3">
    <source>
        <dbReference type="ARBA" id="ARBA00013184"/>
    </source>
</evidence>
<evidence type="ECO:0000313" key="16">
    <source>
        <dbReference type="Proteomes" id="UP000664859"/>
    </source>
</evidence>
<keyword evidence="10" id="KW-0539">Nucleus</keyword>
<evidence type="ECO:0000256" key="2">
    <source>
        <dbReference type="ARBA" id="ARBA00008607"/>
    </source>
</evidence>
<name>A0A835ZI58_9STRA</name>
<dbReference type="PANTHER" id="PTHR45750">
    <property type="entry name" value="GH11602P"/>
    <property type="match status" value="1"/>
</dbReference>
<evidence type="ECO:0000256" key="12">
    <source>
        <dbReference type="PROSITE-ProRule" id="PRU00035"/>
    </source>
</evidence>
<dbReference type="PROSITE" id="PS50014">
    <property type="entry name" value="BROMODOMAIN_2"/>
    <property type="match status" value="1"/>
</dbReference>
<dbReference type="CDD" id="cd04301">
    <property type="entry name" value="NAT_SF"/>
    <property type="match status" value="1"/>
</dbReference>
<keyword evidence="7 12" id="KW-0103">Bromodomain</keyword>
<dbReference type="PRINTS" id="PR00503">
    <property type="entry name" value="BROMODOMAIN"/>
</dbReference>
<dbReference type="InterPro" id="IPR037800">
    <property type="entry name" value="GCN5"/>
</dbReference>
<keyword evidence="9" id="KW-0804">Transcription</keyword>
<feature type="domain" description="Bromo" evidence="13">
    <location>
        <begin position="242"/>
        <end position="312"/>
    </location>
</feature>
<evidence type="ECO:0000256" key="10">
    <source>
        <dbReference type="ARBA" id="ARBA00023242"/>
    </source>
</evidence>
<comment type="similarity">
    <text evidence="2">Belongs to the acetyltransferase family. GCN5 subfamily.</text>
</comment>
<evidence type="ECO:0000313" key="15">
    <source>
        <dbReference type="EMBL" id="KAG5192599.1"/>
    </source>
</evidence>
<dbReference type="Gene3D" id="1.20.920.10">
    <property type="entry name" value="Bromodomain-like"/>
    <property type="match status" value="1"/>
</dbReference>
<evidence type="ECO:0000256" key="4">
    <source>
        <dbReference type="ARBA" id="ARBA00022679"/>
    </source>
</evidence>
<dbReference type="PANTHER" id="PTHR45750:SF3">
    <property type="entry name" value="HISTONE ACETYLTRANSFERASE"/>
    <property type="match status" value="1"/>
</dbReference>
<dbReference type="InterPro" id="IPR001487">
    <property type="entry name" value="Bromodomain"/>
</dbReference>
<dbReference type="Pfam" id="PF00439">
    <property type="entry name" value="Bromodomain"/>
    <property type="match status" value="1"/>
</dbReference>
<dbReference type="AlphaFoldDB" id="A0A835ZI58"/>
<dbReference type="GO" id="GO:0045944">
    <property type="term" value="P:positive regulation of transcription by RNA polymerase II"/>
    <property type="evidence" value="ECO:0007669"/>
    <property type="project" value="TreeGrafter"/>
</dbReference>
<evidence type="ECO:0000256" key="7">
    <source>
        <dbReference type="ARBA" id="ARBA00023117"/>
    </source>
</evidence>
<evidence type="ECO:0000259" key="13">
    <source>
        <dbReference type="PROSITE" id="PS50014"/>
    </source>
</evidence>
<accession>A0A835ZI58</accession>
<dbReference type="SUPFAM" id="SSF55729">
    <property type="entry name" value="Acyl-CoA N-acyltransferases (Nat)"/>
    <property type="match status" value="1"/>
</dbReference>
<evidence type="ECO:0000256" key="6">
    <source>
        <dbReference type="ARBA" id="ARBA00023015"/>
    </source>
</evidence>
<evidence type="ECO:0000256" key="5">
    <source>
        <dbReference type="ARBA" id="ARBA00022853"/>
    </source>
</evidence>
<dbReference type="PROSITE" id="PS51186">
    <property type="entry name" value="GNAT"/>
    <property type="match status" value="1"/>
</dbReference>
<dbReference type="Gene3D" id="3.40.630.30">
    <property type="match status" value="1"/>
</dbReference>
<keyword evidence="5" id="KW-0156">Chromatin regulator</keyword>
<dbReference type="InterPro" id="IPR018359">
    <property type="entry name" value="Bromodomain_CS"/>
</dbReference>
<dbReference type="GO" id="GO:0005634">
    <property type="term" value="C:nucleus"/>
    <property type="evidence" value="ECO:0007669"/>
    <property type="project" value="UniProtKB-SubCell"/>
</dbReference>
<comment type="subcellular location">
    <subcellularLocation>
        <location evidence="1">Nucleus</location>
    </subcellularLocation>
</comment>
<organism evidence="15 16">
    <name type="scientific">Tribonema minus</name>
    <dbReference type="NCBI Taxonomy" id="303371"/>
    <lineage>
        <taxon>Eukaryota</taxon>
        <taxon>Sar</taxon>
        <taxon>Stramenopiles</taxon>
        <taxon>Ochrophyta</taxon>
        <taxon>PX clade</taxon>
        <taxon>Xanthophyceae</taxon>
        <taxon>Tribonematales</taxon>
        <taxon>Tribonemataceae</taxon>
        <taxon>Tribonema</taxon>
    </lineage>
</organism>
<dbReference type="SUPFAM" id="SSF47370">
    <property type="entry name" value="Bromodomain"/>
    <property type="match status" value="1"/>
</dbReference>
<evidence type="ECO:0000256" key="9">
    <source>
        <dbReference type="ARBA" id="ARBA00023163"/>
    </source>
</evidence>
<dbReference type="GO" id="GO:0000123">
    <property type="term" value="C:histone acetyltransferase complex"/>
    <property type="evidence" value="ECO:0007669"/>
    <property type="project" value="TreeGrafter"/>
</dbReference>
<dbReference type="GO" id="GO:0010484">
    <property type="term" value="F:histone H3 acetyltransferase activity"/>
    <property type="evidence" value="ECO:0007669"/>
    <property type="project" value="TreeGrafter"/>
</dbReference>
<reference evidence="15" key="1">
    <citation type="submission" date="2021-02" db="EMBL/GenBank/DDBJ databases">
        <title>First Annotated Genome of the Yellow-green Alga Tribonema minus.</title>
        <authorList>
            <person name="Mahan K.M."/>
        </authorList>
    </citation>
    <scope>NUCLEOTIDE SEQUENCE</scope>
    <source>
        <strain evidence="15">UTEX B ZZ1240</strain>
    </source>
</reference>
<proteinExistence type="inferred from homology"/>
<dbReference type="EMBL" id="JAFCMP010000003">
    <property type="protein sequence ID" value="KAG5192599.1"/>
    <property type="molecule type" value="Genomic_DNA"/>
</dbReference>
<gene>
    <name evidence="15" type="ORF">JKP88DRAFT_292538</name>
</gene>
<sequence length="328" mass="37393">MEMLITLKNIFAKQLPKMPKEYIVRLVFDPRHKSLALCKGDVPIGGICYRPFYDQQFGEIAFCAVTANEQVQGHGTRLMNHLKQYALGENITHFLTYADNFAIGYFKKQGFTKSISMPRERWHGYIKHYDGGTLMECYVHPSIPYTRVPHMLQAQLEYVINRYRHKGEAAIFKAYPGSQVPYSNVKDLLQDIPGLKDAGWTEELIAGDRSKGDRQRASKAQAAAAAAVLLKQDLLMLWNKVSASNWAWPFYEPVDTGIVTDYLEVIKEPIDLRTMKENIEAGTYTSRAALQVDMEKMCHNCRVYNAEGSDWYSAAQNLSKVIKRAFNS</sequence>
<dbReference type="PROSITE" id="PS00633">
    <property type="entry name" value="BROMODOMAIN_1"/>
    <property type="match status" value="1"/>
</dbReference>
<dbReference type="SMART" id="SM00297">
    <property type="entry name" value="BROMO"/>
    <property type="match status" value="1"/>
</dbReference>
<evidence type="ECO:0000256" key="8">
    <source>
        <dbReference type="ARBA" id="ARBA00023159"/>
    </source>
</evidence>
<evidence type="ECO:0000256" key="11">
    <source>
        <dbReference type="ARBA" id="ARBA00023315"/>
    </source>
</evidence>
<dbReference type="InterPro" id="IPR016181">
    <property type="entry name" value="Acyl_CoA_acyltransferase"/>
</dbReference>
<dbReference type="Pfam" id="PF00583">
    <property type="entry name" value="Acetyltransf_1"/>
    <property type="match status" value="1"/>
</dbReference>
<keyword evidence="11" id="KW-0012">Acyltransferase</keyword>
<evidence type="ECO:0000256" key="1">
    <source>
        <dbReference type="ARBA" id="ARBA00004123"/>
    </source>
</evidence>
<keyword evidence="6" id="KW-0805">Transcription regulation</keyword>
<keyword evidence="16" id="KW-1185">Reference proteome</keyword>
<dbReference type="Proteomes" id="UP000664859">
    <property type="component" value="Unassembled WGS sequence"/>
</dbReference>
<dbReference type="InterPro" id="IPR036427">
    <property type="entry name" value="Bromodomain-like_sf"/>
</dbReference>
<comment type="caution">
    <text evidence="15">The sequence shown here is derived from an EMBL/GenBank/DDBJ whole genome shotgun (WGS) entry which is preliminary data.</text>
</comment>
<dbReference type="OrthoDB" id="1937912at2759"/>
<keyword evidence="8" id="KW-0010">Activator</keyword>
<keyword evidence="4 15" id="KW-0808">Transferase</keyword>
<dbReference type="EC" id="2.3.1.48" evidence="3"/>
<dbReference type="InterPro" id="IPR000182">
    <property type="entry name" value="GNAT_dom"/>
</dbReference>
<protein>
    <recommendedName>
        <fullName evidence="3">histone acetyltransferase</fullName>
        <ecNumber evidence="3">2.3.1.48</ecNumber>
    </recommendedName>
</protein>
<feature type="domain" description="N-acetyltransferase" evidence="14">
    <location>
        <begin position="1"/>
        <end position="140"/>
    </location>
</feature>
<evidence type="ECO:0000259" key="14">
    <source>
        <dbReference type="PROSITE" id="PS51186"/>
    </source>
</evidence>